<evidence type="ECO:0008006" key="4">
    <source>
        <dbReference type="Google" id="ProtNLM"/>
    </source>
</evidence>
<name>A0ABX9TT71_9GAMM</name>
<comment type="caution">
    <text evidence="2">The sequence shown here is derived from an EMBL/GenBank/DDBJ whole genome shotgun (WGS) entry which is preliminary data.</text>
</comment>
<accession>A0ABX9TT71</accession>
<evidence type="ECO:0000256" key="1">
    <source>
        <dbReference type="SAM" id="MobiDB-lite"/>
    </source>
</evidence>
<gene>
    <name evidence="2" type="ORF">D9K81_14605</name>
</gene>
<reference evidence="2 3" key="1">
    <citation type="submission" date="2018-09" db="EMBL/GenBank/DDBJ databases">
        <title>The draft genome of Acinetobacter sp. strains.</title>
        <authorList>
            <person name="Qin J."/>
            <person name="Feng Y."/>
            <person name="Zong Z."/>
        </authorList>
    </citation>
    <scope>NUCLEOTIDE SEQUENCE [LARGE SCALE GENOMIC DNA]</scope>
    <source>
        <strain evidence="2 3">WCHAc060005</strain>
    </source>
</reference>
<sequence length="524" mass="58346">MTAGLSDINESYAGFEMFSLGVNEGEKELRRRDRRTILTTWAMMQHDPTIAAALNLHVTAALGGHESRGDVVFMTPASNISSKSGRNSERLRKLVEQEAKYLIPILNQIAFPMARYGFAYGDSFARVYGQKNYGVIQVMCNEYTEAPLIQAYEQGGRTVGYHVLEKDGCEQRRITKLTTTQMVRMKMPRYTPVPQFRIGQHMHQSMLSENDINKLPIIPSESGGSILYDAEEPWANVQLILQALNSQQVADSVKQGFLTIDVAGMPPQQRNKYQKGLTKMLQKHKDNVKAALSGGDTIWSQAWHVLPVWGDKQVLNALGDLNQRGAPLNTEALMINVRRMCGALGMDLALLGWAEQLAGGLGDGAAFHTSAQIGQKSIHIRTALTPTLNDIVNLHFGYKYGYMFKPHEIPWKFEFYSDISAATTEALTNKQRRSETMAVSNQALATLKDLQLDRDSNYMQLTKVAGYDDEDAELLANALEKSINEEKKRLNQQAGGFGGDDDNNPDMDTDASLLDDPQDGEDEE</sequence>
<evidence type="ECO:0000313" key="3">
    <source>
        <dbReference type="Proteomes" id="UP000280271"/>
    </source>
</evidence>
<proteinExistence type="predicted"/>
<feature type="region of interest" description="Disordered" evidence="1">
    <location>
        <begin position="486"/>
        <end position="524"/>
    </location>
</feature>
<dbReference type="EMBL" id="RCHC01000019">
    <property type="protein sequence ID" value="RLL18986.1"/>
    <property type="molecule type" value="Genomic_DNA"/>
</dbReference>
<feature type="compositionally biased region" description="Acidic residues" evidence="1">
    <location>
        <begin position="499"/>
        <end position="509"/>
    </location>
</feature>
<dbReference type="RefSeq" id="WP_147433939.1">
    <property type="nucleotide sequence ID" value="NZ_RCHC01000019.1"/>
</dbReference>
<protein>
    <recommendedName>
        <fullName evidence="4">Phage portal protein</fullName>
    </recommendedName>
</protein>
<keyword evidence="3" id="KW-1185">Reference proteome</keyword>
<organism evidence="2 3">
    <name type="scientific">Acinetobacter chengduensis</name>
    <dbReference type="NCBI Taxonomy" id="2420890"/>
    <lineage>
        <taxon>Bacteria</taxon>
        <taxon>Pseudomonadati</taxon>
        <taxon>Pseudomonadota</taxon>
        <taxon>Gammaproteobacteria</taxon>
        <taxon>Moraxellales</taxon>
        <taxon>Moraxellaceae</taxon>
        <taxon>Acinetobacter</taxon>
    </lineage>
</organism>
<evidence type="ECO:0000313" key="2">
    <source>
        <dbReference type="EMBL" id="RLL18986.1"/>
    </source>
</evidence>
<dbReference type="Proteomes" id="UP000280271">
    <property type="component" value="Unassembled WGS sequence"/>
</dbReference>